<evidence type="ECO:0000313" key="4">
    <source>
        <dbReference type="Proteomes" id="UP000016761"/>
    </source>
</evidence>
<evidence type="ECO:0000313" key="3">
    <source>
        <dbReference type="EMBL" id="ERL56712.1"/>
    </source>
</evidence>
<dbReference type="EMBL" id="AUSW01000011">
    <property type="protein sequence ID" value="ERL56712.1"/>
    <property type="molecule type" value="Genomic_DNA"/>
</dbReference>
<dbReference type="Proteomes" id="UP000016761">
    <property type="component" value="Unassembled WGS sequence"/>
</dbReference>
<feature type="domain" description="XdhC- CoxI" evidence="1">
    <location>
        <begin position="15"/>
        <end position="75"/>
    </location>
</feature>
<gene>
    <name evidence="3" type="ORF">M917_0342</name>
</gene>
<organism evidence="3 4">
    <name type="scientific">Psychrobacter aquaticus CMS 56</name>
    <dbReference type="NCBI Taxonomy" id="1354303"/>
    <lineage>
        <taxon>Bacteria</taxon>
        <taxon>Pseudomonadati</taxon>
        <taxon>Pseudomonadota</taxon>
        <taxon>Gammaproteobacteria</taxon>
        <taxon>Moraxellales</taxon>
        <taxon>Moraxellaceae</taxon>
        <taxon>Psychrobacter</taxon>
    </lineage>
</organism>
<dbReference type="Pfam" id="PF02625">
    <property type="entry name" value="XdhC_CoxI"/>
    <property type="match status" value="1"/>
</dbReference>
<protein>
    <submittedName>
        <fullName evidence="3">Xanthine and CO dehydrogenase maturation factor, XdhC/CoxF family</fullName>
    </submittedName>
</protein>
<evidence type="ECO:0000259" key="2">
    <source>
        <dbReference type="Pfam" id="PF13478"/>
    </source>
</evidence>
<dbReference type="Pfam" id="PF13478">
    <property type="entry name" value="XdhC_C"/>
    <property type="match status" value="1"/>
</dbReference>
<dbReference type="STRING" id="1354303.M917_0342"/>
<name>U4T5R0_9GAMM</name>
<dbReference type="PANTHER" id="PTHR30388:SF6">
    <property type="entry name" value="XANTHINE DEHYDROGENASE SUBUNIT A-RELATED"/>
    <property type="match status" value="1"/>
</dbReference>
<dbReference type="RefSeq" id="WP_021813010.1">
    <property type="nucleotide sequence ID" value="NZ_AUSW01000011.1"/>
</dbReference>
<dbReference type="InterPro" id="IPR003777">
    <property type="entry name" value="XdhC_CoxI"/>
</dbReference>
<comment type="caution">
    <text evidence="3">The sequence shown here is derived from an EMBL/GenBank/DDBJ whole genome shotgun (WGS) entry which is preliminary data.</text>
</comment>
<dbReference type="AlphaFoldDB" id="U4T5R0"/>
<accession>U4T5R0</accession>
<reference evidence="3 4" key="1">
    <citation type="journal article" date="2013" name="Genome Announc.">
        <title>Draft Genome Sequence of Psychrobacter aquaticus Strain CMS 56T, Isolated from a Cyanobacterial Mat Sample Collected from Water Bodies in the McMurdo Dry Valley Region of Antarctica.</title>
        <authorList>
            <person name="Reddy G.S."/>
            <person name="Ara S."/>
            <person name="Singh A."/>
            <person name="Kumar Pinnaka A."/>
            <person name="Shivaji S."/>
        </authorList>
    </citation>
    <scope>NUCLEOTIDE SEQUENCE [LARGE SCALE GENOMIC DNA]</scope>
    <source>
        <strain evidence="3 4">CMS 56</strain>
    </source>
</reference>
<dbReference type="eggNOG" id="COG1975">
    <property type="taxonomic scope" value="Bacteria"/>
</dbReference>
<keyword evidence="4" id="KW-1185">Reference proteome</keyword>
<dbReference type="InterPro" id="IPR027051">
    <property type="entry name" value="XdhC_Rossmann_dom"/>
</dbReference>
<dbReference type="PATRIC" id="fig|1354303.4.peg.335"/>
<feature type="domain" description="XdhC Rossmann" evidence="2">
    <location>
        <begin position="273"/>
        <end position="421"/>
    </location>
</feature>
<proteinExistence type="predicted"/>
<dbReference type="InterPro" id="IPR052698">
    <property type="entry name" value="MoCofactor_Util/Proc"/>
</dbReference>
<sequence length="456" mass="50126">MNQVADILKLASEAQQKNVDAVLATVVRTEGSAYRRAGAMMLICEDGCSVGMISGGCLEPHIIKRAFWLTRNGANVQVYQTGDDVEYAENGQAQVAVKKDQADIERSDELDFEPDIEINIEPNTDLGTELDELNFGLGCNGRVHVLFERVVTAKPLLEIICQVRYTQQPATIATLIRSDSYQQQSTESQKSAELQIGIRINLDDYSQLGKIGVIGAGKDLDLAPSEFWQKLTNMSAALLKYEPLDNDAKYVVLDDGDGTTEWLIQRLQPQTRLLICGAGNDVMPLVTMAKLQDWHVTVIDSRAQYATRMRFPQADMVMHLPLESTEKLLNLSNNAAVALMSHSLSQDRARLAVLLAHPKNYRYIGQLGPRYRTERLINEISTTVSHPTVLDAGISKLHYPIGYKLGGDGPEALALGIMAQINAVMHEQTASNAFLHNNVASTAATSNEKDMAPSSV</sequence>
<dbReference type="PANTHER" id="PTHR30388">
    <property type="entry name" value="ALDEHYDE OXIDOREDUCTASE MOLYBDENUM COFACTOR ASSEMBLY PROTEIN"/>
    <property type="match status" value="1"/>
</dbReference>
<dbReference type="Gene3D" id="3.40.50.720">
    <property type="entry name" value="NAD(P)-binding Rossmann-like Domain"/>
    <property type="match status" value="1"/>
</dbReference>
<dbReference type="OrthoDB" id="9815497at2"/>
<evidence type="ECO:0000259" key="1">
    <source>
        <dbReference type="Pfam" id="PF02625"/>
    </source>
</evidence>